<evidence type="ECO:0000256" key="3">
    <source>
        <dbReference type="ARBA" id="ARBA00023004"/>
    </source>
</evidence>
<dbReference type="InterPro" id="IPR036909">
    <property type="entry name" value="Cyt_c-like_dom_sf"/>
</dbReference>
<feature type="transmembrane region" description="Helical" evidence="5">
    <location>
        <begin position="152"/>
        <end position="170"/>
    </location>
</feature>
<feature type="transmembrane region" description="Helical" evidence="5">
    <location>
        <begin position="282"/>
        <end position="300"/>
    </location>
</feature>
<dbReference type="AlphaFoldDB" id="A0A074KFV1"/>
<keyword evidence="1 4" id="KW-0349">Heme</keyword>
<accession>A0A074KFV1</accession>
<feature type="transmembrane region" description="Helical" evidence="5">
    <location>
        <begin position="252"/>
        <end position="270"/>
    </location>
</feature>
<evidence type="ECO:0000313" key="8">
    <source>
        <dbReference type="Proteomes" id="UP000027471"/>
    </source>
</evidence>
<evidence type="ECO:0000259" key="6">
    <source>
        <dbReference type="PROSITE" id="PS51007"/>
    </source>
</evidence>
<evidence type="ECO:0000256" key="4">
    <source>
        <dbReference type="PROSITE-ProRule" id="PRU00433"/>
    </source>
</evidence>
<dbReference type="GO" id="GO:0046872">
    <property type="term" value="F:metal ion binding"/>
    <property type="evidence" value="ECO:0007669"/>
    <property type="project" value="UniProtKB-KW"/>
</dbReference>
<gene>
    <name evidence="7" type="ORF">DT23_02850</name>
</gene>
<reference evidence="7 8" key="1">
    <citation type="journal article" date="2015" name="Antonie Van Leeuwenhoek">
        <title>Thioclava indica sp. nov., isolated from surface seawater of the Indian Ocean.</title>
        <authorList>
            <person name="Liu Y."/>
            <person name="Lai Q."/>
            <person name="Du J."/>
            <person name="Xu H."/>
            <person name="Jiang L."/>
            <person name="Shao Z."/>
        </authorList>
    </citation>
    <scope>NUCLEOTIDE SEQUENCE [LARGE SCALE GENOMIC DNA]</scope>
    <source>
        <strain evidence="7 8">DT23-4</strain>
    </source>
</reference>
<dbReference type="Pfam" id="PF06181">
    <property type="entry name" value="Urate_ox_N"/>
    <property type="match status" value="1"/>
</dbReference>
<dbReference type="InterPro" id="IPR010389">
    <property type="entry name" value="Urate_ox_N"/>
</dbReference>
<dbReference type="EMBL" id="AUNB01000018">
    <property type="protein sequence ID" value="KEO60442.1"/>
    <property type="molecule type" value="Genomic_DNA"/>
</dbReference>
<keyword evidence="5" id="KW-0812">Transmembrane</keyword>
<dbReference type="OrthoDB" id="9787495at2"/>
<feature type="transmembrane region" description="Helical" evidence="5">
    <location>
        <begin position="87"/>
        <end position="107"/>
    </location>
</feature>
<dbReference type="SUPFAM" id="SSF46626">
    <property type="entry name" value="Cytochrome c"/>
    <property type="match status" value="1"/>
</dbReference>
<keyword evidence="5" id="KW-0472">Membrane</keyword>
<protein>
    <recommendedName>
        <fullName evidence="6">Cytochrome c domain-containing protein</fullName>
    </recommendedName>
</protein>
<evidence type="ECO:0000256" key="1">
    <source>
        <dbReference type="ARBA" id="ARBA00022617"/>
    </source>
</evidence>
<dbReference type="Proteomes" id="UP000027471">
    <property type="component" value="Unassembled WGS sequence"/>
</dbReference>
<proteinExistence type="predicted"/>
<dbReference type="InterPro" id="IPR009056">
    <property type="entry name" value="Cyt_c-like_dom"/>
</dbReference>
<keyword evidence="2 4" id="KW-0479">Metal-binding</keyword>
<dbReference type="GO" id="GO:0020037">
    <property type="term" value="F:heme binding"/>
    <property type="evidence" value="ECO:0007669"/>
    <property type="project" value="InterPro"/>
</dbReference>
<keyword evidence="8" id="KW-1185">Reference proteome</keyword>
<feature type="transmembrane region" description="Helical" evidence="5">
    <location>
        <begin position="176"/>
        <end position="197"/>
    </location>
</feature>
<dbReference type="RefSeq" id="WP_081846962.1">
    <property type="nucleotide sequence ID" value="NZ_AUNB01000018.1"/>
</dbReference>
<organism evidence="7 8">
    <name type="scientific">Thioclava indica</name>
    <dbReference type="NCBI Taxonomy" id="1353528"/>
    <lineage>
        <taxon>Bacteria</taxon>
        <taxon>Pseudomonadati</taxon>
        <taxon>Pseudomonadota</taxon>
        <taxon>Alphaproteobacteria</taxon>
        <taxon>Rhodobacterales</taxon>
        <taxon>Paracoccaceae</taxon>
        <taxon>Thioclava</taxon>
    </lineage>
</organism>
<evidence type="ECO:0000313" key="7">
    <source>
        <dbReference type="EMBL" id="KEO60442.1"/>
    </source>
</evidence>
<feature type="transmembrane region" description="Helical" evidence="5">
    <location>
        <begin position="20"/>
        <end position="40"/>
    </location>
</feature>
<feature type="transmembrane region" description="Helical" evidence="5">
    <location>
        <begin position="119"/>
        <end position="140"/>
    </location>
</feature>
<dbReference type="eggNOG" id="COG3748">
    <property type="taxonomic scope" value="Bacteria"/>
</dbReference>
<dbReference type="PROSITE" id="PS51007">
    <property type="entry name" value="CYTC"/>
    <property type="match status" value="1"/>
</dbReference>
<evidence type="ECO:0000256" key="2">
    <source>
        <dbReference type="ARBA" id="ARBA00022723"/>
    </source>
</evidence>
<evidence type="ECO:0000256" key="5">
    <source>
        <dbReference type="SAM" id="Phobius"/>
    </source>
</evidence>
<sequence length="431" mass="47977">MMDYTFWMEWVQFAVRWLHVITAIAWIGSSFYFIALDLGLTPESGAPKGVTGAAWQVHGGGFYHIQKYMVAPEQMPSRLTWFKWESYATWLSGFAMLILLYWMQAQFFLIDPRVMDLSVWQAVAISAGSLLFGWIAYDLICKSRFGEDNTRLMLGLYVILVAMAWGYTQVFSGRAALLHLGAFTATIMTANVFLIIMPNQRIVVADLKAGRAPDPKYGKIAKQRSTHNNYLTLPVIFLMLSNHYPLAFASQYNWLIASLIFLMGVTIRHFFNTHHAHKGSPWWTWGVTAVIFGLIIWLSAIPKPDMGSDDDGMAMLTPAEARFAAAPGFEDVSDIVMGRCSMCHASEPGFDGIGRAPKGIHLETPREVAAAAREIYLQAGLSDAMPPGNLSFMEPQERAAIRKWYRAGEGHVQAAQADQASTAAQVLPSDS</sequence>
<dbReference type="STRING" id="1353528.DT23_02850"/>
<dbReference type="GO" id="GO:0009055">
    <property type="term" value="F:electron transfer activity"/>
    <property type="evidence" value="ECO:0007669"/>
    <property type="project" value="InterPro"/>
</dbReference>
<keyword evidence="5" id="KW-1133">Transmembrane helix</keyword>
<feature type="domain" description="Cytochrome c" evidence="6">
    <location>
        <begin position="307"/>
        <end position="409"/>
    </location>
</feature>
<keyword evidence="3 4" id="KW-0408">Iron</keyword>
<name>A0A074KFV1_9RHOB</name>
<comment type="caution">
    <text evidence="7">The sequence shown here is derived from an EMBL/GenBank/DDBJ whole genome shotgun (WGS) entry which is preliminary data.</text>
</comment>